<evidence type="ECO:0000313" key="2">
    <source>
        <dbReference type="Proteomes" id="UP000314294"/>
    </source>
</evidence>
<proteinExistence type="predicted"/>
<protein>
    <submittedName>
        <fullName evidence="1">Uncharacterized protein</fullName>
    </submittedName>
</protein>
<comment type="caution">
    <text evidence="1">The sequence shown here is derived from an EMBL/GenBank/DDBJ whole genome shotgun (WGS) entry which is preliminary data.</text>
</comment>
<dbReference type="Proteomes" id="UP000314294">
    <property type="component" value="Unassembled WGS sequence"/>
</dbReference>
<keyword evidence="2" id="KW-1185">Reference proteome</keyword>
<accession>A0A4Z2HPW3</accession>
<reference evidence="1 2" key="1">
    <citation type="submission" date="2019-03" db="EMBL/GenBank/DDBJ databases">
        <title>First draft genome of Liparis tanakae, snailfish: a comprehensive survey of snailfish specific genes.</title>
        <authorList>
            <person name="Kim W."/>
            <person name="Song I."/>
            <person name="Jeong J.-H."/>
            <person name="Kim D."/>
            <person name="Kim S."/>
            <person name="Ryu S."/>
            <person name="Song J.Y."/>
            <person name="Lee S.K."/>
        </authorList>
    </citation>
    <scope>NUCLEOTIDE SEQUENCE [LARGE SCALE GENOMIC DNA]</scope>
    <source>
        <tissue evidence="1">Muscle</tissue>
    </source>
</reference>
<sequence length="78" mass="8814">MTLLAGFMMALSAEMGLLMGLVGSDMSTITTWFWSPTFSRMQMNLSDSMVRNILKRRVPRQEGWCCVEPGNERGHTGR</sequence>
<dbReference type="AlphaFoldDB" id="A0A4Z2HPW3"/>
<gene>
    <name evidence="1" type="ORF">EYF80_022881</name>
</gene>
<dbReference type="EMBL" id="SRLO01000213">
    <property type="protein sequence ID" value="TNN66812.1"/>
    <property type="molecule type" value="Genomic_DNA"/>
</dbReference>
<organism evidence="1 2">
    <name type="scientific">Liparis tanakae</name>
    <name type="common">Tanaka's snailfish</name>
    <dbReference type="NCBI Taxonomy" id="230148"/>
    <lineage>
        <taxon>Eukaryota</taxon>
        <taxon>Metazoa</taxon>
        <taxon>Chordata</taxon>
        <taxon>Craniata</taxon>
        <taxon>Vertebrata</taxon>
        <taxon>Euteleostomi</taxon>
        <taxon>Actinopterygii</taxon>
        <taxon>Neopterygii</taxon>
        <taxon>Teleostei</taxon>
        <taxon>Neoteleostei</taxon>
        <taxon>Acanthomorphata</taxon>
        <taxon>Eupercaria</taxon>
        <taxon>Perciformes</taxon>
        <taxon>Cottioidei</taxon>
        <taxon>Cottales</taxon>
        <taxon>Liparidae</taxon>
        <taxon>Liparis</taxon>
    </lineage>
</organism>
<name>A0A4Z2HPW3_9TELE</name>
<evidence type="ECO:0000313" key="1">
    <source>
        <dbReference type="EMBL" id="TNN66812.1"/>
    </source>
</evidence>